<evidence type="ECO:0000256" key="4">
    <source>
        <dbReference type="ARBA" id="ARBA00022833"/>
    </source>
</evidence>
<dbReference type="SUPFAM" id="SSF49329">
    <property type="entry name" value="Cu,Zn superoxide dismutase-like"/>
    <property type="match status" value="1"/>
</dbReference>
<evidence type="ECO:0000313" key="10">
    <source>
        <dbReference type="EMBL" id="MBC5635512.1"/>
    </source>
</evidence>
<dbReference type="InterPro" id="IPR001424">
    <property type="entry name" value="SOD_Cu_Zn_dom"/>
</dbReference>
<evidence type="ECO:0000256" key="1">
    <source>
        <dbReference type="ARBA" id="ARBA00010457"/>
    </source>
</evidence>
<keyword evidence="2 8" id="KW-0479">Metal-binding</keyword>
<dbReference type="InterPro" id="IPR018152">
    <property type="entry name" value="SOD_Cu/Zn_BS"/>
</dbReference>
<comment type="caution">
    <text evidence="10">The sequence shown here is derived from an EMBL/GenBank/DDBJ whole genome shotgun (WGS) entry which is preliminary data.</text>
</comment>
<comment type="catalytic activity">
    <reaction evidence="8">
        <text>2 superoxide + 2 H(+) = H2O2 + O2</text>
        <dbReference type="Rhea" id="RHEA:20696"/>
        <dbReference type="ChEBI" id="CHEBI:15378"/>
        <dbReference type="ChEBI" id="CHEBI:15379"/>
        <dbReference type="ChEBI" id="CHEBI:16240"/>
        <dbReference type="ChEBI" id="CHEBI:18421"/>
        <dbReference type="EC" id="1.15.1.1"/>
    </reaction>
</comment>
<evidence type="ECO:0000259" key="9">
    <source>
        <dbReference type="Pfam" id="PF00080"/>
    </source>
</evidence>
<dbReference type="GO" id="GO:0005507">
    <property type="term" value="F:copper ion binding"/>
    <property type="evidence" value="ECO:0007669"/>
    <property type="project" value="InterPro"/>
</dbReference>
<dbReference type="PANTHER" id="PTHR10003">
    <property type="entry name" value="SUPEROXIDE DISMUTASE CU-ZN -RELATED"/>
    <property type="match status" value="1"/>
</dbReference>
<evidence type="ECO:0000256" key="8">
    <source>
        <dbReference type="RuleBase" id="RU000393"/>
    </source>
</evidence>
<feature type="domain" description="Superoxide dismutase copper/zinc binding" evidence="9">
    <location>
        <begin position="61"/>
        <end position="192"/>
    </location>
</feature>
<evidence type="ECO:0000256" key="6">
    <source>
        <dbReference type="ARBA" id="ARBA00023157"/>
    </source>
</evidence>
<evidence type="ECO:0000256" key="5">
    <source>
        <dbReference type="ARBA" id="ARBA00023008"/>
    </source>
</evidence>
<dbReference type="EC" id="1.15.1.1" evidence="8"/>
<dbReference type="AlphaFoldDB" id="A0A923RI56"/>
<dbReference type="FunFam" id="2.60.40.200:FF:000005">
    <property type="entry name" value="Superoxide dismutase [Cu-Zn]"/>
    <property type="match status" value="1"/>
</dbReference>
<organism evidence="10 11">
    <name type="scientific">Ornithinibacillus hominis</name>
    <dbReference type="NCBI Taxonomy" id="2763055"/>
    <lineage>
        <taxon>Bacteria</taxon>
        <taxon>Bacillati</taxon>
        <taxon>Bacillota</taxon>
        <taxon>Bacilli</taxon>
        <taxon>Bacillales</taxon>
        <taxon>Bacillaceae</taxon>
        <taxon>Ornithinibacillus</taxon>
    </lineage>
</organism>
<comment type="function">
    <text evidence="7">Destroys radicals which are normally produced within the cells and which are toxic to biological systems. May play a role in favoring mycobacterial survival in phagocytes.</text>
</comment>
<keyword evidence="6" id="KW-1015">Disulfide bond</keyword>
<evidence type="ECO:0000256" key="7">
    <source>
        <dbReference type="ARBA" id="ARBA00024900"/>
    </source>
</evidence>
<comment type="cofactor">
    <cofactor evidence="8">
        <name>Zn(2+)</name>
        <dbReference type="ChEBI" id="CHEBI:29105"/>
    </cofactor>
    <text evidence="8">Binds 1 zinc ion per subunit.</text>
</comment>
<dbReference type="InterPro" id="IPR024134">
    <property type="entry name" value="SOD_Cu/Zn_/chaperone"/>
</dbReference>
<keyword evidence="4 8" id="KW-0862">Zinc</keyword>
<proteinExistence type="inferred from homology"/>
<evidence type="ECO:0000256" key="3">
    <source>
        <dbReference type="ARBA" id="ARBA00022729"/>
    </source>
</evidence>
<dbReference type="InterPro" id="IPR036423">
    <property type="entry name" value="SOD-like_Cu/Zn_dom_sf"/>
</dbReference>
<accession>A0A923RI56</accession>
<keyword evidence="8" id="KW-0560">Oxidoreductase</keyword>
<dbReference type="GO" id="GO:0004784">
    <property type="term" value="F:superoxide dismutase activity"/>
    <property type="evidence" value="ECO:0007669"/>
    <property type="project" value="UniProtKB-EC"/>
</dbReference>
<dbReference type="CDD" id="cd00305">
    <property type="entry name" value="Cu-Zn_Superoxide_Dismutase"/>
    <property type="match status" value="1"/>
</dbReference>
<evidence type="ECO:0000256" key="2">
    <source>
        <dbReference type="ARBA" id="ARBA00022723"/>
    </source>
</evidence>
<dbReference type="PRINTS" id="PR00068">
    <property type="entry name" value="CUZNDISMTASE"/>
</dbReference>
<evidence type="ECO:0000313" key="11">
    <source>
        <dbReference type="Proteomes" id="UP000637359"/>
    </source>
</evidence>
<name>A0A923RI56_9BACI</name>
<dbReference type="EMBL" id="JACOOL010000001">
    <property type="protein sequence ID" value="MBC5635512.1"/>
    <property type="molecule type" value="Genomic_DNA"/>
</dbReference>
<dbReference type="Gene3D" id="2.60.40.200">
    <property type="entry name" value="Superoxide dismutase, copper/zinc binding domain"/>
    <property type="match status" value="1"/>
</dbReference>
<dbReference type="Pfam" id="PF00080">
    <property type="entry name" value="Sod_Cu"/>
    <property type="match status" value="1"/>
</dbReference>
<protein>
    <recommendedName>
        <fullName evidence="8">Superoxide dismutase [Cu-Zn]</fullName>
        <ecNumber evidence="8">1.15.1.1</ecNumber>
    </recommendedName>
</protein>
<dbReference type="RefSeq" id="WP_186868214.1">
    <property type="nucleotide sequence ID" value="NZ_JACOOL010000001.1"/>
</dbReference>
<comment type="cofactor">
    <cofactor evidence="8">
        <name>Cu cation</name>
        <dbReference type="ChEBI" id="CHEBI:23378"/>
    </cofactor>
    <text evidence="8">Binds 1 copper ion per subunit.</text>
</comment>
<keyword evidence="3" id="KW-0732">Signal</keyword>
<comment type="similarity">
    <text evidence="1 8">Belongs to the Cu-Zn superoxide dismutase family.</text>
</comment>
<reference evidence="10" key="1">
    <citation type="submission" date="2020-08" db="EMBL/GenBank/DDBJ databases">
        <title>Genome public.</title>
        <authorList>
            <person name="Liu C."/>
            <person name="Sun Q."/>
        </authorList>
    </citation>
    <scope>NUCLEOTIDE SEQUENCE</scope>
    <source>
        <strain evidence="10">BX22</strain>
    </source>
</reference>
<sequence>MIRKWVIIVSTIGLLLALALTVLNHDIGQEDNPSIETTGTLKEVSDSLLVSLINNKGEQIGHAKLTETSEGVSISLDASNLPPGPHGFHIHEKGVCETPTFESAGAHFNPTNAKHGFDHPEGPHAGDLPNLEVKAYGSVSTTVVANMVTLEKGKDHSLLREGGTALVIHANPDDYKSQPSGNAGDRIACGVIAE</sequence>
<keyword evidence="5 8" id="KW-0186">Copper</keyword>
<gene>
    <name evidence="10" type="ORF">H8S33_01615</name>
</gene>
<dbReference type="Proteomes" id="UP000637359">
    <property type="component" value="Unassembled WGS sequence"/>
</dbReference>
<keyword evidence="11" id="KW-1185">Reference proteome</keyword>
<dbReference type="PROSITE" id="PS00332">
    <property type="entry name" value="SOD_CU_ZN_2"/>
    <property type="match status" value="1"/>
</dbReference>